<dbReference type="GO" id="GO:0051301">
    <property type="term" value="P:cell division"/>
    <property type="evidence" value="ECO:0007669"/>
    <property type="project" value="UniProtKB-KW"/>
</dbReference>
<name>A0A1S2KVW7_9BACI</name>
<dbReference type="PANTHER" id="PTHR30250">
    <property type="entry name" value="PST FAMILY PREDICTED COLANIC ACID TRANSPORTER"/>
    <property type="match status" value="1"/>
</dbReference>
<keyword evidence="7" id="KW-0131">Cell cycle</keyword>
<evidence type="ECO:0000256" key="1">
    <source>
        <dbReference type="ARBA" id="ARBA00004651"/>
    </source>
</evidence>
<feature type="transmembrane region" description="Helical" evidence="6">
    <location>
        <begin position="460"/>
        <end position="480"/>
    </location>
</feature>
<dbReference type="InterPro" id="IPR002797">
    <property type="entry name" value="Polysacc_synth"/>
</dbReference>
<proteinExistence type="predicted"/>
<protein>
    <submittedName>
        <fullName evidence="7">Cell division protein</fullName>
    </submittedName>
    <submittedName>
        <fullName evidence="8">Polysaccharide biosynthesis protein</fullName>
    </submittedName>
</protein>
<dbReference type="PANTHER" id="PTHR30250:SF21">
    <property type="entry name" value="LIPID II FLIPPASE MURJ"/>
    <property type="match status" value="1"/>
</dbReference>
<reference evidence="8 9" key="3">
    <citation type="journal article" date="2019" name="Int. J. Syst. Evol. Microbiol.">
        <title>Anaerobacillus isosaccharinicus sp. nov., an alkaliphilic bacterium which degrades isosaccharinic acid.</title>
        <authorList>
            <person name="Bassil N.M."/>
            <person name="Lloyd J.R."/>
        </authorList>
    </citation>
    <scope>NUCLEOTIDE SEQUENCE [LARGE SCALE GENOMIC DNA]</scope>
    <source>
        <strain evidence="8 9">NB2006</strain>
    </source>
</reference>
<keyword evidence="9" id="KW-1185">Reference proteome</keyword>
<dbReference type="AlphaFoldDB" id="A0A1S2KVW7"/>
<dbReference type="PIRSF" id="PIRSF038958">
    <property type="entry name" value="PG_synth_SpoVB"/>
    <property type="match status" value="1"/>
</dbReference>
<evidence type="ECO:0000256" key="2">
    <source>
        <dbReference type="ARBA" id="ARBA00022475"/>
    </source>
</evidence>
<dbReference type="Pfam" id="PF01943">
    <property type="entry name" value="Polysacc_synt"/>
    <property type="match status" value="1"/>
</dbReference>
<dbReference type="KEGG" id="aia:AWH56_013630"/>
<evidence type="ECO:0000256" key="5">
    <source>
        <dbReference type="ARBA" id="ARBA00023136"/>
    </source>
</evidence>
<feature type="transmembrane region" description="Helical" evidence="6">
    <location>
        <begin position="12"/>
        <end position="35"/>
    </location>
</feature>
<comment type="subcellular location">
    <subcellularLocation>
        <location evidence="1">Cell membrane</location>
        <topology evidence="1">Multi-pass membrane protein</topology>
    </subcellularLocation>
</comment>
<feature type="transmembrane region" description="Helical" evidence="6">
    <location>
        <begin position="246"/>
        <end position="266"/>
    </location>
</feature>
<dbReference type="InterPro" id="IPR050833">
    <property type="entry name" value="Poly_Biosynth_Transport"/>
</dbReference>
<evidence type="ECO:0000256" key="3">
    <source>
        <dbReference type="ARBA" id="ARBA00022692"/>
    </source>
</evidence>
<feature type="transmembrane region" description="Helical" evidence="6">
    <location>
        <begin position="89"/>
        <end position="110"/>
    </location>
</feature>
<dbReference type="OrthoDB" id="9775950at2"/>
<evidence type="ECO:0000256" key="6">
    <source>
        <dbReference type="SAM" id="Phobius"/>
    </source>
</evidence>
<dbReference type="InterPro" id="IPR024923">
    <property type="entry name" value="PG_synth_SpoVB"/>
</dbReference>
<feature type="transmembrane region" description="Helical" evidence="6">
    <location>
        <begin position="401"/>
        <end position="421"/>
    </location>
</feature>
<dbReference type="Proteomes" id="UP000180175">
    <property type="component" value="Chromosome"/>
</dbReference>
<feature type="transmembrane region" description="Helical" evidence="6">
    <location>
        <begin position="297"/>
        <end position="317"/>
    </location>
</feature>
<feature type="transmembrane region" description="Helical" evidence="6">
    <location>
        <begin position="47"/>
        <end position="69"/>
    </location>
</feature>
<reference evidence="8" key="4">
    <citation type="submission" date="2020-10" db="EMBL/GenBank/DDBJ databases">
        <authorList>
            <person name="Bassil N.M."/>
            <person name="Lloyd J.R."/>
        </authorList>
    </citation>
    <scope>NUCLEOTIDE SEQUENCE</scope>
    <source>
        <strain evidence="8">NB2006</strain>
    </source>
</reference>
<keyword evidence="7" id="KW-0132">Cell division</keyword>
<gene>
    <name evidence="8" type="ORF">AWH56_013630</name>
    <name evidence="7" type="ORF">AWH56_24630</name>
</gene>
<feature type="transmembrane region" description="Helical" evidence="6">
    <location>
        <begin position="338"/>
        <end position="361"/>
    </location>
</feature>
<dbReference type="EMBL" id="LQXD01000211">
    <property type="protein sequence ID" value="OIJ03495.1"/>
    <property type="molecule type" value="Genomic_DNA"/>
</dbReference>
<sequence length="545" mass="59440">MADSKLVRGTMILTASIFISKILGLIYIFPFTAIVGEEGLALYAYGYVPYTVLLSVATLGIPLAVSKFVSKYNALGDYETGRRLFKSGLIVMSITGFIAFLILFLLAGPIAQIVVGGEDLKGNSIEDVVLTIRMVSVALLIVPLMSIIRGYFQGYQSMGPTAVSQVIEQIIRIIFILCLTFIIVTLMNGSIGLAVAFATFGAFVGALGGLTVLLIYWFKRKKHFERQYQESKVNHNLPLSSIYKELVSYALPLSFIGLAIPIYQMIDLMTFNNALKAVGFDQPEVAFGAFTQASHKLILIPVSIATAMSLTLLPTITKSFINDDQSLLQRQVTQTYQIILYLTVPAAVGLSILAYPAYAALFGLNNIDIGGQILGFYAPIAILFSLFAVTSAILQGINRQRFAVIGLVVGLFVKLAFNVLFISQFEAIGAVYATGLGYVTSLGVNIWAIGKFANYNYQFIVKRFLLISIFTAFMAVVVVLMKESLLLVLPMENRINALVVLLVSVGVGGLSYLYLGVRTNLAGQILGTRLKFLRKKQKSRGKVSS</sequence>
<dbReference type="CDD" id="cd13124">
    <property type="entry name" value="MATE_SpoVB_like"/>
    <property type="match status" value="1"/>
</dbReference>
<organism evidence="7 9">
    <name type="scientific">Anaerobacillus isosaccharinicus</name>
    <dbReference type="NCBI Taxonomy" id="1532552"/>
    <lineage>
        <taxon>Bacteria</taxon>
        <taxon>Bacillati</taxon>
        <taxon>Bacillota</taxon>
        <taxon>Bacilli</taxon>
        <taxon>Bacillales</taxon>
        <taxon>Bacillaceae</taxon>
        <taxon>Anaerobacillus</taxon>
    </lineage>
</organism>
<evidence type="ECO:0000256" key="4">
    <source>
        <dbReference type="ARBA" id="ARBA00022989"/>
    </source>
</evidence>
<feature type="transmembrane region" description="Helical" evidence="6">
    <location>
        <begin position="495"/>
        <end position="515"/>
    </location>
</feature>
<dbReference type="RefSeq" id="WP_071319560.1">
    <property type="nucleotide sequence ID" value="NZ_CP063356.2"/>
</dbReference>
<keyword evidence="5 6" id="KW-0472">Membrane</keyword>
<feature type="transmembrane region" description="Helical" evidence="6">
    <location>
        <begin position="427"/>
        <end position="448"/>
    </location>
</feature>
<evidence type="ECO:0000313" key="9">
    <source>
        <dbReference type="Proteomes" id="UP000180175"/>
    </source>
</evidence>
<feature type="transmembrane region" description="Helical" evidence="6">
    <location>
        <begin position="373"/>
        <end position="394"/>
    </location>
</feature>
<reference evidence="7 9" key="1">
    <citation type="submission" date="2016-10" db="EMBL/GenBank/DDBJ databases">
        <title>Draft genome sequences of four alkaliphilic bacteria belonging to the Anaerobacillus genus.</title>
        <authorList>
            <person name="Bassil N.M."/>
            <person name="Lloyd J.R."/>
        </authorList>
    </citation>
    <scope>NUCLEOTIDE SEQUENCE [LARGE SCALE GENOMIC DNA]</scope>
    <source>
        <strain evidence="7 9">NB2006</strain>
    </source>
</reference>
<feature type="transmembrane region" description="Helical" evidence="6">
    <location>
        <begin position="197"/>
        <end position="218"/>
    </location>
</feature>
<evidence type="ECO:0000313" key="8">
    <source>
        <dbReference type="EMBL" id="QOY33798.1"/>
    </source>
</evidence>
<feature type="transmembrane region" description="Helical" evidence="6">
    <location>
        <begin position="130"/>
        <end position="152"/>
    </location>
</feature>
<reference evidence="8 9" key="2">
    <citation type="journal article" date="2017" name="Genome Announc.">
        <title>Draft Genome Sequences of Four Alkaliphilic Bacteria Belonging to the Anaerobacillus Genus.</title>
        <authorList>
            <person name="Bassil N.M."/>
            <person name="Lloyd J.R."/>
        </authorList>
    </citation>
    <scope>NUCLEOTIDE SEQUENCE [LARGE SCALE GENOMIC DNA]</scope>
    <source>
        <strain evidence="8 9">NB2006</strain>
    </source>
</reference>
<keyword evidence="3 6" id="KW-0812">Transmembrane</keyword>
<evidence type="ECO:0000313" key="7">
    <source>
        <dbReference type="EMBL" id="OIJ03495.1"/>
    </source>
</evidence>
<keyword evidence="2" id="KW-1003">Cell membrane</keyword>
<keyword evidence="4 6" id="KW-1133">Transmembrane helix</keyword>
<feature type="transmembrane region" description="Helical" evidence="6">
    <location>
        <begin position="173"/>
        <end position="191"/>
    </location>
</feature>
<dbReference type="EMBL" id="CP063356">
    <property type="protein sequence ID" value="QOY33798.1"/>
    <property type="molecule type" value="Genomic_DNA"/>
</dbReference>
<dbReference type="GO" id="GO:0005886">
    <property type="term" value="C:plasma membrane"/>
    <property type="evidence" value="ECO:0007669"/>
    <property type="project" value="UniProtKB-SubCell"/>
</dbReference>
<accession>A0A1S2KVW7</accession>